<feature type="transmembrane region" description="Helical" evidence="1">
    <location>
        <begin position="136"/>
        <end position="155"/>
    </location>
</feature>
<feature type="transmembrane region" description="Helical" evidence="1">
    <location>
        <begin position="206"/>
        <end position="226"/>
    </location>
</feature>
<dbReference type="PANTHER" id="PTHR40400">
    <property type="entry name" value="SLR1512 PROTEIN"/>
    <property type="match status" value="1"/>
</dbReference>
<feature type="transmembrane region" description="Helical" evidence="1">
    <location>
        <begin position="238"/>
        <end position="263"/>
    </location>
</feature>
<keyword evidence="3" id="KW-1185">Reference proteome</keyword>
<keyword evidence="1" id="KW-1133">Transmembrane helix</keyword>
<protein>
    <submittedName>
        <fullName evidence="2">Sodium-dependent bicarbonate transport family permease</fullName>
    </submittedName>
</protein>
<feature type="transmembrane region" description="Helical" evidence="1">
    <location>
        <begin position="7"/>
        <end position="28"/>
    </location>
</feature>
<evidence type="ECO:0000256" key="1">
    <source>
        <dbReference type="SAM" id="Phobius"/>
    </source>
</evidence>
<feature type="transmembrane region" description="Helical" evidence="1">
    <location>
        <begin position="270"/>
        <end position="291"/>
    </location>
</feature>
<accession>A0ABZ1BS56</accession>
<sequence>MEFLASALHNLLSPMILFFALGLLAGALRSELSIPKGLVTGASLYLLMAVGFRGGAELAQEGLTDRFLVTALAGLVLGMLVLPGLAFGVLVRLGGMDPVNAAAIASHYGSISVVTFVTATNFLARRGIAPEGFMTAVMALMEAPGVIGGILLARRHAASGADRAGPALWPALRETLLGASPVVLLGSMLVGALVGEDGRAMMDPFILDLFPGILSVFLLAMGLTAGQQLSAFASGGGFLGLFAVAMPLVGGALGALAGSLIGLSVGGTTLFAVLAASASYIAAPAAVRLALPEANPGLPVTLSLGVTFPFNVILGIPLYYSMAVWLHR</sequence>
<proteinExistence type="predicted"/>
<name>A0ABZ1BS56_9FIRM</name>
<reference evidence="3" key="1">
    <citation type="submission" date="2023-12" db="EMBL/GenBank/DDBJ databases">
        <title>Novel isolates from deep terrestrial aquifers shed light on the physiology and ecology of the class Limnochordia.</title>
        <authorList>
            <person name="Karnachuk O.V."/>
            <person name="Lukina A.P."/>
            <person name="Avakyan M.R."/>
            <person name="Kadnikov V."/>
            <person name="Begmatov S."/>
            <person name="Beletsky A.V."/>
            <person name="Mardanov A.V."/>
            <person name="Ravin N.V."/>
        </authorList>
    </citation>
    <scope>NUCLEOTIDE SEQUENCE [LARGE SCALE GENOMIC DNA]</scope>
    <source>
        <strain evidence="3">LN</strain>
    </source>
</reference>
<feature type="transmembrane region" description="Helical" evidence="1">
    <location>
        <begin position="175"/>
        <end position="194"/>
    </location>
</feature>
<dbReference type="PANTHER" id="PTHR40400:SF1">
    <property type="entry name" value="SLR1512 PROTEIN"/>
    <property type="match status" value="1"/>
</dbReference>
<dbReference type="Pfam" id="PF05982">
    <property type="entry name" value="Sbt_1"/>
    <property type="match status" value="1"/>
</dbReference>
<organism evidence="2 3">
    <name type="scientific">Geochorda subterranea</name>
    <dbReference type="NCBI Taxonomy" id="3109564"/>
    <lineage>
        <taxon>Bacteria</taxon>
        <taxon>Bacillati</taxon>
        <taxon>Bacillota</taxon>
        <taxon>Limnochordia</taxon>
        <taxon>Limnochordales</taxon>
        <taxon>Geochordaceae</taxon>
        <taxon>Geochorda</taxon>
    </lineage>
</organism>
<feature type="transmembrane region" description="Helical" evidence="1">
    <location>
        <begin position="67"/>
        <end position="90"/>
    </location>
</feature>
<dbReference type="RefSeq" id="WP_324669829.1">
    <property type="nucleotide sequence ID" value="NZ_CP141614.1"/>
</dbReference>
<keyword evidence="1" id="KW-0472">Membrane</keyword>
<dbReference type="EMBL" id="CP141614">
    <property type="protein sequence ID" value="WRP15426.1"/>
    <property type="molecule type" value="Genomic_DNA"/>
</dbReference>
<feature type="transmembrane region" description="Helical" evidence="1">
    <location>
        <begin position="297"/>
        <end position="320"/>
    </location>
</feature>
<feature type="transmembrane region" description="Helical" evidence="1">
    <location>
        <begin position="34"/>
        <end position="55"/>
    </location>
</feature>
<evidence type="ECO:0000313" key="3">
    <source>
        <dbReference type="Proteomes" id="UP001333102"/>
    </source>
</evidence>
<feature type="transmembrane region" description="Helical" evidence="1">
    <location>
        <begin position="102"/>
        <end position="124"/>
    </location>
</feature>
<evidence type="ECO:0000313" key="2">
    <source>
        <dbReference type="EMBL" id="WRP15426.1"/>
    </source>
</evidence>
<gene>
    <name evidence="2" type="ORF">VLY81_04470</name>
</gene>
<dbReference type="InterPro" id="IPR010293">
    <property type="entry name" value="Sbt_1"/>
</dbReference>
<dbReference type="Proteomes" id="UP001333102">
    <property type="component" value="Chromosome"/>
</dbReference>
<keyword evidence="1" id="KW-0812">Transmembrane</keyword>